<feature type="region of interest" description="Disordered" evidence="1">
    <location>
        <begin position="32"/>
        <end position="78"/>
    </location>
</feature>
<dbReference type="Proteomes" id="UP000236173">
    <property type="component" value="Unassembled WGS sequence"/>
</dbReference>
<proteinExistence type="predicted"/>
<name>A0A2H5XCH4_9BACT</name>
<evidence type="ECO:0000313" key="4">
    <source>
        <dbReference type="Proteomes" id="UP000236173"/>
    </source>
</evidence>
<comment type="caution">
    <text evidence="3">The sequence shown here is derived from an EMBL/GenBank/DDBJ whole genome shotgun (WGS) entry which is preliminary data.</text>
</comment>
<protein>
    <submittedName>
        <fullName evidence="3">Uncharacterized protein</fullName>
    </submittedName>
</protein>
<sequence>MRREVPLWAVVVIVAVVVVAIAVVFWTRMHPAPQDVGNLPVNPEALTQPRPGGPYSGKGLPPGALGAPPAGGQQAPGR</sequence>
<dbReference type="AlphaFoldDB" id="A0A2H5XCH4"/>
<keyword evidence="2" id="KW-1133">Transmembrane helix</keyword>
<organism evidence="3 4">
    <name type="scientific">Candidatus Fervidibacter japonicus</name>
    <dbReference type="NCBI Taxonomy" id="2035412"/>
    <lineage>
        <taxon>Bacteria</taxon>
        <taxon>Candidatus Fervidibacterota</taxon>
        <taxon>Candidatus Fervidibacter</taxon>
    </lineage>
</organism>
<gene>
    <name evidence="3" type="ORF">HRbin17_01406</name>
</gene>
<feature type="transmembrane region" description="Helical" evidence="2">
    <location>
        <begin position="6"/>
        <end position="26"/>
    </location>
</feature>
<reference evidence="4" key="1">
    <citation type="submission" date="2017-09" db="EMBL/GenBank/DDBJ databases">
        <title>Metaegenomics of thermophilic ammonia-oxidizing enrichment culture.</title>
        <authorList>
            <person name="Kato S."/>
            <person name="Suzuki K."/>
        </authorList>
    </citation>
    <scope>NUCLEOTIDE SEQUENCE [LARGE SCALE GENOMIC DNA]</scope>
</reference>
<evidence type="ECO:0000313" key="3">
    <source>
        <dbReference type="EMBL" id="GBC98889.1"/>
    </source>
</evidence>
<feature type="compositionally biased region" description="Low complexity" evidence="1">
    <location>
        <begin position="59"/>
        <end position="78"/>
    </location>
</feature>
<evidence type="ECO:0000256" key="2">
    <source>
        <dbReference type="SAM" id="Phobius"/>
    </source>
</evidence>
<keyword evidence="2" id="KW-0812">Transmembrane</keyword>
<keyword evidence="2" id="KW-0472">Membrane</keyword>
<accession>A0A2H5XCH4</accession>
<dbReference type="EMBL" id="BEHT01000017">
    <property type="protein sequence ID" value="GBC98889.1"/>
    <property type="molecule type" value="Genomic_DNA"/>
</dbReference>
<evidence type="ECO:0000256" key="1">
    <source>
        <dbReference type="SAM" id="MobiDB-lite"/>
    </source>
</evidence>